<protein>
    <submittedName>
        <fullName evidence="1">Phytanoyl-CoA dioxygenase</fullName>
    </submittedName>
</protein>
<dbReference type="RefSeq" id="WP_073556940.1">
    <property type="nucleotide sequence ID" value="NZ_MRCA01000020.1"/>
</dbReference>
<evidence type="ECO:0000313" key="1">
    <source>
        <dbReference type="EMBL" id="OKH11305.1"/>
    </source>
</evidence>
<dbReference type="OrthoDB" id="442807at2"/>
<dbReference type="EMBL" id="MRCA01000020">
    <property type="protein sequence ID" value="OKH11305.1"/>
    <property type="molecule type" value="Genomic_DNA"/>
</dbReference>
<organism evidence="1 2">
    <name type="scientific">Fischerella major NIES-592</name>
    <dbReference type="NCBI Taxonomy" id="210994"/>
    <lineage>
        <taxon>Bacteria</taxon>
        <taxon>Bacillati</taxon>
        <taxon>Cyanobacteriota</taxon>
        <taxon>Cyanophyceae</taxon>
        <taxon>Nostocales</taxon>
        <taxon>Hapalosiphonaceae</taxon>
        <taxon>Fischerella</taxon>
    </lineage>
</organism>
<dbReference type="Proteomes" id="UP000186391">
    <property type="component" value="Unassembled WGS sequence"/>
</dbReference>
<reference evidence="1 2" key="1">
    <citation type="submission" date="2016-11" db="EMBL/GenBank/DDBJ databases">
        <title>Draft Genome Sequences of Nine Cyanobacterial Strains from Diverse Habitats.</title>
        <authorList>
            <person name="Zhu T."/>
            <person name="Hou S."/>
            <person name="Lu X."/>
            <person name="Hess W.R."/>
        </authorList>
    </citation>
    <scope>NUCLEOTIDE SEQUENCE [LARGE SCALE GENOMIC DNA]</scope>
    <source>
        <strain evidence="1 2">NIES-592</strain>
    </source>
</reference>
<proteinExistence type="predicted"/>
<keyword evidence="2" id="KW-1185">Reference proteome</keyword>
<comment type="caution">
    <text evidence="1">The sequence shown here is derived from an EMBL/GenBank/DDBJ whole genome shotgun (WGS) entry which is preliminary data.</text>
</comment>
<dbReference type="Gene3D" id="2.60.120.620">
    <property type="entry name" value="q2cbj1_9rhob like domain"/>
    <property type="match status" value="1"/>
</dbReference>
<gene>
    <name evidence="1" type="ORF">NIES592_22325</name>
</gene>
<keyword evidence="1" id="KW-0560">Oxidoreductase</keyword>
<dbReference type="InterPro" id="IPR008775">
    <property type="entry name" value="Phytyl_CoA_dOase-like"/>
</dbReference>
<sequence length="328" mass="38025">MFNLDFINVSSNQIVNDLKTKGYFVFEQALTEQYVDEMLQEVDFNQILVNTNDVGVVIAQTYKFLTHCLANSKKTYDLITSRTVLDICQGYFDDIYKLTNHRIYQTSKTSHMPWHTDNNLQVGKQLVDKHNMPGLLFLFYLSDVTQNAFQFVKNSHQWSTQYNHEIYLSDNFIESNYKNDILTFSMKKGTFIVCDIHGVHRAEPFNDHNYTRTSLLFQVDQVGSQYLGHGEKNIVNTEYLDNLTPEIMDYLGFGFRRDYPAFPCSSISTMTPKDILALQHKLLVESLEALNKSVIKSILPAEAIINAKRLLWYIKSKFSKIINIDSNK</sequence>
<evidence type="ECO:0000313" key="2">
    <source>
        <dbReference type="Proteomes" id="UP000186391"/>
    </source>
</evidence>
<accession>A0A1U7GTP8</accession>
<keyword evidence="1" id="KW-0223">Dioxygenase</keyword>
<dbReference type="GO" id="GO:0016706">
    <property type="term" value="F:2-oxoglutarate-dependent dioxygenase activity"/>
    <property type="evidence" value="ECO:0007669"/>
    <property type="project" value="UniProtKB-ARBA"/>
</dbReference>
<dbReference type="Pfam" id="PF05721">
    <property type="entry name" value="PhyH"/>
    <property type="match status" value="1"/>
</dbReference>
<dbReference type="SUPFAM" id="SSF51197">
    <property type="entry name" value="Clavaminate synthase-like"/>
    <property type="match status" value="1"/>
</dbReference>
<dbReference type="AlphaFoldDB" id="A0A1U7GTP8"/>
<name>A0A1U7GTP8_9CYAN</name>